<evidence type="ECO:0000256" key="1">
    <source>
        <dbReference type="ARBA" id="ARBA00007411"/>
    </source>
</evidence>
<dbReference type="GO" id="GO:0005853">
    <property type="term" value="C:eukaryotic translation elongation factor 1 complex"/>
    <property type="evidence" value="ECO:0007669"/>
    <property type="project" value="InterPro"/>
</dbReference>
<comment type="caution">
    <text evidence="7">The sequence shown here is derived from an EMBL/GenBank/DDBJ whole genome shotgun (WGS) entry which is preliminary data.</text>
</comment>
<dbReference type="CDD" id="cd00292">
    <property type="entry name" value="EF1B"/>
    <property type="match status" value="1"/>
</dbReference>
<dbReference type="InterPro" id="IPR049720">
    <property type="entry name" value="EF1B_bsu/dsu"/>
</dbReference>
<dbReference type="AlphaFoldDB" id="A0A2G8K0W4"/>
<reference evidence="7 8" key="1">
    <citation type="journal article" date="2017" name="PLoS Biol.">
        <title>The sea cucumber genome provides insights into morphological evolution and visceral regeneration.</title>
        <authorList>
            <person name="Zhang X."/>
            <person name="Sun L."/>
            <person name="Yuan J."/>
            <person name="Sun Y."/>
            <person name="Gao Y."/>
            <person name="Zhang L."/>
            <person name="Li S."/>
            <person name="Dai H."/>
            <person name="Hamel J.F."/>
            <person name="Liu C."/>
            <person name="Yu Y."/>
            <person name="Liu S."/>
            <person name="Lin W."/>
            <person name="Guo K."/>
            <person name="Jin S."/>
            <person name="Xu P."/>
            <person name="Storey K.B."/>
            <person name="Huan P."/>
            <person name="Zhang T."/>
            <person name="Zhou Y."/>
            <person name="Zhang J."/>
            <person name="Lin C."/>
            <person name="Li X."/>
            <person name="Xing L."/>
            <person name="Huo D."/>
            <person name="Sun M."/>
            <person name="Wang L."/>
            <person name="Mercier A."/>
            <person name="Li F."/>
            <person name="Yang H."/>
            <person name="Xiang J."/>
        </authorList>
    </citation>
    <scope>NUCLEOTIDE SEQUENCE [LARGE SCALE GENOMIC DNA]</scope>
    <source>
        <strain evidence="7">Shaxun</strain>
        <tissue evidence="7">Muscle</tissue>
    </source>
</reference>
<keyword evidence="8" id="KW-1185">Reference proteome</keyword>
<evidence type="ECO:0000313" key="8">
    <source>
        <dbReference type="Proteomes" id="UP000230750"/>
    </source>
</evidence>
<gene>
    <name evidence="7" type="ORF">BSL78_21550</name>
</gene>
<evidence type="ECO:0000256" key="3">
    <source>
        <dbReference type="ARBA" id="ARBA00022917"/>
    </source>
</evidence>
<organism evidence="7 8">
    <name type="scientific">Stichopus japonicus</name>
    <name type="common">Sea cucumber</name>
    <dbReference type="NCBI Taxonomy" id="307972"/>
    <lineage>
        <taxon>Eukaryota</taxon>
        <taxon>Metazoa</taxon>
        <taxon>Echinodermata</taxon>
        <taxon>Eleutherozoa</taxon>
        <taxon>Echinozoa</taxon>
        <taxon>Holothuroidea</taxon>
        <taxon>Aspidochirotacea</taxon>
        <taxon>Aspidochirotida</taxon>
        <taxon>Stichopodidae</taxon>
        <taxon>Apostichopus</taxon>
    </lineage>
</organism>
<dbReference type="SUPFAM" id="SSF54984">
    <property type="entry name" value="eEF-1beta-like"/>
    <property type="match status" value="1"/>
</dbReference>
<keyword evidence="3 4" id="KW-0648">Protein biosynthesis</keyword>
<dbReference type="GO" id="GO:0003746">
    <property type="term" value="F:translation elongation factor activity"/>
    <property type="evidence" value="ECO:0007669"/>
    <property type="project" value="UniProtKB-KW"/>
</dbReference>
<dbReference type="Proteomes" id="UP000230750">
    <property type="component" value="Unassembled WGS sequence"/>
</dbReference>
<dbReference type="Pfam" id="PF00736">
    <property type="entry name" value="EF1_GNE"/>
    <property type="match status" value="1"/>
</dbReference>
<evidence type="ECO:0000256" key="4">
    <source>
        <dbReference type="RuleBase" id="RU003791"/>
    </source>
</evidence>
<dbReference type="InterPro" id="IPR014038">
    <property type="entry name" value="EF1B_bsu/dsu_GNE"/>
</dbReference>
<sequence length="221" mass="24336">MRKCYSQNLNTLRNKSQGVKSHEHNCTSRNPGYTVSQADVVVFQALNGAPSADLFHALRWYNQTKSYNSSFDSLPGVKKPLTQYGGKAAPAADDSDSDSEDDDLFGGEKDTEALAKVKAKMAEANKKPKKVLIAKSNIVFDVKPWEDTTNMEEIEAFVRGIEMDGLLWGAGQLVPLAYGVKKLQIACVIEDDKVSSDILQEKIESFESHVQSTDIAAFNKV</sequence>
<dbReference type="STRING" id="307972.A0A2G8K0W4"/>
<dbReference type="SMART" id="SM00888">
    <property type="entry name" value="EF1_GNE"/>
    <property type="match status" value="1"/>
</dbReference>
<name>A0A2G8K0W4_STIJA</name>
<keyword evidence="2 4" id="KW-0251">Elongation factor</keyword>
<dbReference type="Gene3D" id="3.30.70.60">
    <property type="match status" value="1"/>
</dbReference>
<feature type="compositionally biased region" description="Acidic residues" evidence="5">
    <location>
        <begin position="93"/>
        <end position="105"/>
    </location>
</feature>
<dbReference type="InterPro" id="IPR014717">
    <property type="entry name" value="Transl_elong_EF1B/ribsomal_bS6"/>
</dbReference>
<proteinExistence type="inferred from homology"/>
<dbReference type="FunFam" id="3.30.70.60:FF:000001">
    <property type="entry name" value="Elongation factor 1-beta 1 like"/>
    <property type="match status" value="1"/>
</dbReference>
<feature type="domain" description="Translation elongation factor EF1B beta/delta subunit guanine nucleotide exchange" evidence="6">
    <location>
        <begin position="135"/>
        <end position="221"/>
    </location>
</feature>
<evidence type="ECO:0000259" key="6">
    <source>
        <dbReference type="SMART" id="SM00888"/>
    </source>
</evidence>
<dbReference type="InterPro" id="IPR001326">
    <property type="entry name" value="Transl_elong_EF1B_B/D_CS"/>
</dbReference>
<dbReference type="InterPro" id="IPR036219">
    <property type="entry name" value="eEF-1beta-like_sf"/>
</dbReference>
<comment type="similarity">
    <text evidence="1 4">Belongs to the EF-1-beta/EF-1-delta family.</text>
</comment>
<dbReference type="PANTHER" id="PTHR11595">
    <property type="entry name" value="EF-HAND AND COILED-COIL DOMAIN-CONTAINING FAMILY MEMBER"/>
    <property type="match status" value="1"/>
</dbReference>
<dbReference type="SMR" id="A0A2G8K0W4"/>
<dbReference type="EMBL" id="MRZV01001005">
    <property type="protein sequence ID" value="PIK41595.1"/>
    <property type="molecule type" value="Genomic_DNA"/>
</dbReference>
<evidence type="ECO:0000313" key="7">
    <source>
        <dbReference type="EMBL" id="PIK41595.1"/>
    </source>
</evidence>
<evidence type="ECO:0000256" key="5">
    <source>
        <dbReference type="SAM" id="MobiDB-lite"/>
    </source>
</evidence>
<evidence type="ECO:0000256" key="2">
    <source>
        <dbReference type="ARBA" id="ARBA00022768"/>
    </source>
</evidence>
<dbReference type="GO" id="GO:0005829">
    <property type="term" value="C:cytosol"/>
    <property type="evidence" value="ECO:0007669"/>
    <property type="project" value="TreeGrafter"/>
</dbReference>
<dbReference type="OrthoDB" id="331763at2759"/>
<dbReference type="GO" id="GO:0005085">
    <property type="term" value="F:guanyl-nucleotide exchange factor activity"/>
    <property type="evidence" value="ECO:0007669"/>
    <property type="project" value="TreeGrafter"/>
</dbReference>
<dbReference type="PROSITE" id="PS00825">
    <property type="entry name" value="EF1BD_2"/>
    <property type="match status" value="1"/>
</dbReference>
<protein>
    <submittedName>
        <fullName evidence="7">Putative elongation factor 1-beta-like</fullName>
    </submittedName>
</protein>
<accession>A0A2G8K0W4</accession>
<dbReference type="PANTHER" id="PTHR11595:SF21">
    <property type="entry name" value="ELONGATION FACTOR 1-BETA"/>
    <property type="match status" value="1"/>
</dbReference>
<feature type="region of interest" description="Disordered" evidence="5">
    <location>
        <begin position="82"/>
        <end position="106"/>
    </location>
</feature>